<comment type="caution">
    <text evidence="1">The sequence shown here is derived from an EMBL/GenBank/DDBJ whole genome shotgun (WGS) entry which is preliminary data.</text>
</comment>
<accession>A0ABN9BC25</accession>
<feature type="non-terminal residue" evidence="1">
    <location>
        <position position="58"/>
    </location>
</feature>
<evidence type="ECO:0000313" key="2">
    <source>
        <dbReference type="Proteomes" id="UP001162483"/>
    </source>
</evidence>
<keyword evidence="2" id="KW-1185">Reference proteome</keyword>
<dbReference type="Proteomes" id="UP001162483">
    <property type="component" value="Unassembled WGS sequence"/>
</dbReference>
<proteinExistence type="predicted"/>
<sequence length="58" mass="6722">MHGTLLPRTLHSLYLVSLDSTLEHGNAITIWSPRYPKLYLVSPTLHSNTFYIWSPRLL</sequence>
<organism evidence="1 2">
    <name type="scientific">Staurois parvus</name>
    <dbReference type="NCBI Taxonomy" id="386267"/>
    <lineage>
        <taxon>Eukaryota</taxon>
        <taxon>Metazoa</taxon>
        <taxon>Chordata</taxon>
        <taxon>Craniata</taxon>
        <taxon>Vertebrata</taxon>
        <taxon>Euteleostomi</taxon>
        <taxon>Amphibia</taxon>
        <taxon>Batrachia</taxon>
        <taxon>Anura</taxon>
        <taxon>Neobatrachia</taxon>
        <taxon>Ranoidea</taxon>
        <taxon>Ranidae</taxon>
        <taxon>Staurois</taxon>
    </lineage>
</organism>
<gene>
    <name evidence="1" type="ORF">SPARVUS_LOCUS2601097</name>
</gene>
<reference evidence="1" key="1">
    <citation type="submission" date="2023-05" db="EMBL/GenBank/DDBJ databases">
        <authorList>
            <person name="Stuckert A."/>
        </authorList>
    </citation>
    <scope>NUCLEOTIDE SEQUENCE</scope>
</reference>
<evidence type="ECO:0000313" key="1">
    <source>
        <dbReference type="EMBL" id="CAI9545106.1"/>
    </source>
</evidence>
<dbReference type="EMBL" id="CATNWA010003327">
    <property type="protein sequence ID" value="CAI9545106.1"/>
    <property type="molecule type" value="Genomic_DNA"/>
</dbReference>
<name>A0ABN9BC25_9NEOB</name>
<protein>
    <submittedName>
        <fullName evidence="1">Uncharacterized protein</fullName>
    </submittedName>
</protein>